<dbReference type="STRING" id="1121927.GOHSU_19_00670"/>
<sequence length="66" mass="7263">MSSDAPTDDAGAAGDPAAAEPEWRRRRRLDAIFGDSGAEVVSDPGEAAHTGYDRDWYERNRPPHHE</sequence>
<dbReference type="AlphaFoldDB" id="L7LBP0"/>
<reference evidence="2 3" key="1">
    <citation type="submission" date="2012-12" db="EMBL/GenBank/DDBJ databases">
        <title>Whole genome shotgun sequence of Gordonia hirsuta NBRC 16056.</title>
        <authorList>
            <person name="Isaki-Nakamura S."/>
            <person name="Hosoyama A."/>
            <person name="Tsuchikane K."/>
            <person name="Katsumata H."/>
            <person name="Baba S."/>
            <person name="Yamazaki S."/>
            <person name="Fujita N."/>
        </authorList>
    </citation>
    <scope>NUCLEOTIDE SEQUENCE [LARGE SCALE GENOMIC DNA]</scope>
    <source>
        <strain evidence="2 3">NBRC 16056</strain>
    </source>
</reference>
<evidence type="ECO:0000313" key="3">
    <source>
        <dbReference type="Proteomes" id="UP000053405"/>
    </source>
</evidence>
<feature type="region of interest" description="Disordered" evidence="1">
    <location>
        <begin position="1"/>
        <end position="66"/>
    </location>
</feature>
<dbReference type="OrthoDB" id="3700244at2"/>
<dbReference type="RefSeq" id="WP_005939579.1">
    <property type="nucleotide sequence ID" value="NZ_ATVK01000010.1"/>
</dbReference>
<organism evidence="2 3">
    <name type="scientific">Gordonia hirsuta DSM 44140 = NBRC 16056</name>
    <dbReference type="NCBI Taxonomy" id="1121927"/>
    <lineage>
        <taxon>Bacteria</taxon>
        <taxon>Bacillati</taxon>
        <taxon>Actinomycetota</taxon>
        <taxon>Actinomycetes</taxon>
        <taxon>Mycobacteriales</taxon>
        <taxon>Gordoniaceae</taxon>
        <taxon>Gordonia</taxon>
    </lineage>
</organism>
<proteinExistence type="predicted"/>
<protein>
    <submittedName>
        <fullName evidence="2">Uncharacterized protein</fullName>
    </submittedName>
</protein>
<feature type="compositionally biased region" description="Basic and acidic residues" evidence="1">
    <location>
        <begin position="51"/>
        <end position="66"/>
    </location>
</feature>
<evidence type="ECO:0000256" key="1">
    <source>
        <dbReference type="SAM" id="MobiDB-lite"/>
    </source>
</evidence>
<feature type="compositionally biased region" description="Low complexity" evidence="1">
    <location>
        <begin position="1"/>
        <end position="19"/>
    </location>
</feature>
<accession>L7LBP0</accession>
<dbReference type="EMBL" id="BANT01000019">
    <property type="protein sequence ID" value="GAC57462.1"/>
    <property type="molecule type" value="Genomic_DNA"/>
</dbReference>
<comment type="caution">
    <text evidence="2">The sequence shown here is derived from an EMBL/GenBank/DDBJ whole genome shotgun (WGS) entry which is preliminary data.</text>
</comment>
<name>L7LBP0_9ACTN</name>
<gene>
    <name evidence="2" type="ORF">GOHSU_19_00670</name>
</gene>
<keyword evidence="3" id="KW-1185">Reference proteome</keyword>
<evidence type="ECO:0000313" key="2">
    <source>
        <dbReference type="EMBL" id="GAC57462.1"/>
    </source>
</evidence>
<dbReference type="Proteomes" id="UP000053405">
    <property type="component" value="Unassembled WGS sequence"/>
</dbReference>